<evidence type="ECO:0000256" key="4">
    <source>
        <dbReference type="ARBA" id="ARBA00022490"/>
    </source>
</evidence>
<dbReference type="RefSeq" id="WP_015389072.1">
    <property type="nucleotide sequence ID" value="NC_020283.1"/>
</dbReference>
<evidence type="ECO:0000256" key="1">
    <source>
        <dbReference type="ARBA" id="ARBA00004496"/>
    </source>
</evidence>
<name>M1L432_9PROT</name>
<comment type="subcellular location">
    <subcellularLocation>
        <location evidence="1 5">Cytoplasm</location>
    </subcellularLocation>
</comment>
<protein>
    <recommendedName>
        <fullName evidence="3 5">Regulatory protein RecX</fullName>
    </recommendedName>
</protein>
<dbReference type="GO" id="GO:0005737">
    <property type="term" value="C:cytoplasm"/>
    <property type="evidence" value="ECO:0007669"/>
    <property type="project" value="UniProtKB-SubCell"/>
</dbReference>
<dbReference type="EMBL" id="CP003804">
    <property type="protein sequence ID" value="AGF47498.1"/>
    <property type="molecule type" value="Genomic_DNA"/>
</dbReference>
<dbReference type="InterPro" id="IPR036388">
    <property type="entry name" value="WH-like_DNA-bd_sf"/>
</dbReference>
<evidence type="ECO:0000256" key="3">
    <source>
        <dbReference type="ARBA" id="ARBA00018111"/>
    </source>
</evidence>
<dbReference type="eggNOG" id="COG2137">
    <property type="taxonomic scope" value="Bacteria"/>
</dbReference>
<dbReference type="PANTHER" id="PTHR33602">
    <property type="entry name" value="REGULATORY PROTEIN RECX FAMILY PROTEIN"/>
    <property type="match status" value="1"/>
</dbReference>
<dbReference type="PATRIC" id="fig|1208918.3.peg.194"/>
<evidence type="ECO:0000256" key="2">
    <source>
        <dbReference type="ARBA" id="ARBA00009695"/>
    </source>
</evidence>
<evidence type="ECO:0000256" key="5">
    <source>
        <dbReference type="HAMAP-Rule" id="MF_01114"/>
    </source>
</evidence>
<dbReference type="Gene3D" id="1.10.10.10">
    <property type="entry name" value="Winged helix-like DNA-binding domain superfamily/Winged helix DNA-binding domain"/>
    <property type="match status" value="2"/>
</dbReference>
<keyword evidence="4 5" id="KW-0963">Cytoplasm</keyword>
<dbReference type="PANTHER" id="PTHR33602:SF1">
    <property type="entry name" value="REGULATORY PROTEIN RECX FAMILY PROTEIN"/>
    <property type="match status" value="1"/>
</dbReference>
<keyword evidence="8" id="KW-1185">Reference proteome</keyword>
<accession>M1L432</accession>
<dbReference type="STRING" id="1208918.CDEE_0447"/>
<sequence length="147" mass="17211">MKKKLISIAIKLLSKRNYSCHELSKKLLSFCEDHSEIDYTIELLKEKKFLSDEIFSERLVAKYINNYGSQFIFLKMKFYGIDIELIEKNISEIKETDFDRALSLCEKKFGSNSNQAVSYSKKARFLASRGFSNEIVYKVLNDSKYDL</sequence>
<evidence type="ECO:0000259" key="6">
    <source>
        <dbReference type="Pfam" id="PF21981"/>
    </source>
</evidence>
<comment type="function">
    <text evidence="5">Modulates RecA activity.</text>
</comment>
<proteinExistence type="inferred from homology"/>
<gene>
    <name evidence="5" type="primary">recX</name>
    <name evidence="7" type="ORF">CDEE_0447</name>
</gene>
<comment type="similarity">
    <text evidence="2 5">Belongs to the RecX family.</text>
</comment>
<dbReference type="KEGG" id="kct:CDEE_0447"/>
<dbReference type="Proteomes" id="UP000011686">
    <property type="component" value="Chromosome"/>
</dbReference>
<reference evidence="7 8" key="1">
    <citation type="journal article" date="2013" name="Genome Biol. Evol.">
        <title>Genome evolution and phylogenomic analysis of candidatus kinetoplastibacterium, the betaproteobacterial endosymbionts of strigomonas and angomonas.</title>
        <authorList>
            <person name="Alves J.M."/>
            <person name="Serrano M.G."/>
            <person name="Maia da Silva F."/>
            <person name="Voegtly L.J."/>
            <person name="Matveyev A.V."/>
            <person name="Teixeira M.M."/>
            <person name="Camargo E.P."/>
            <person name="Buck G.A."/>
        </authorList>
    </citation>
    <scope>NUCLEOTIDE SEQUENCE [LARGE SCALE GENOMIC DNA]</scope>
    <source>
        <strain evidence="7 8">TCC036E</strain>
    </source>
</reference>
<dbReference type="HAMAP" id="MF_01114">
    <property type="entry name" value="RecX"/>
    <property type="match status" value="1"/>
</dbReference>
<dbReference type="GO" id="GO:0006282">
    <property type="term" value="P:regulation of DNA repair"/>
    <property type="evidence" value="ECO:0007669"/>
    <property type="project" value="UniProtKB-UniRule"/>
</dbReference>
<evidence type="ECO:0000313" key="8">
    <source>
        <dbReference type="Proteomes" id="UP000011686"/>
    </source>
</evidence>
<feature type="domain" description="RecX third three-helical" evidence="6">
    <location>
        <begin position="95"/>
        <end position="140"/>
    </location>
</feature>
<dbReference type="Pfam" id="PF21981">
    <property type="entry name" value="RecX_HTH3"/>
    <property type="match status" value="1"/>
</dbReference>
<dbReference type="HOGENOM" id="CLU_066607_3_1_4"/>
<dbReference type="InterPro" id="IPR053925">
    <property type="entry name" value="RecX_HTH_3rd"/>
</dbReference>
<evidence type="ECO:0000313" key="7">
    <source>
        <dbReference type="EMBL" id="AGF47498.1"/>
    </source>
</evidence>
<dbReference type="AlphaFoldDB" id="M1L432"/>
<organism evidence="7 8">
    <name type="scientific">Candidatus Kinetoplastidibacterium crithidiae TCC036E</name>
    <dbReference type="NCBI Taxonomy" id="1208918"/>
    <lineage>
        <taxon>Bacteria</taxon>
        <taxon>Pseudomonadati</taxon>
        <taxon>Pseudomonadota</taxon>
        <taxon>Betaproteobacteria</taxon>
        <taxon>Candidatus Kinetoplastidibacterium</taxon>
    </lineage>
</organism>
<dbReference type="InterPro" id="IPR003783">
    <property type="entry name" value="Regulatory_RecX"/>
</dbReference>